<dbReference type="Proteomes" id="UP001363622">
    <property type="component" value="Unassembled WGS sequence"/>
</dbReference>
<evidence type="ECO:0000313" key="4">
    <source>
        <dbReference type="Proteomes" id="UP001363622"/>
    </source>
</evidence>
<evidence type="ECO:0000259" key="2">
    <source>
        <dbReference type="Pfam" id="PF13449"/>
    </source>
</evidence>
<dbReference type="PANTHER" id="PTHR37957">
    <property type="entry name" value="BLR7070 PROTEIN"/>
    <property type="match status" value="1"/>
</dbReference>
<accession>A0ABR1K8Y1</accession>
<dbReference type="EMBL" id="JBBPHU010000015">
    <property type="protein sequence ID" value="KAK7510126.1"/>
    <property type="molecule type" value="Genomic_DNA"/>
</dbReference>
<sequence>MYLLSAECPLALAGCCYSAGPVNTTTCAGQTYTYSYLAGFGTVSSSARDKYGDTLGSLGSAVALEPGSWTYSASSNTYNGVLWTQPDRGWNTNGTLNYNPRIHKFAVSFSPNTSADAAPPNLRFEYLDTILYAAPDGQPLTGLDADAEGTISFPDFPDLPVSTYSGDGFGRSGSGGRRVPVDAEGLVLASDGGFWVSDEYGPYIYKFSSEGQMVEAIRPPDAFIPIRNDSESFSADSPPLYDPALSPAPADPSSGRANNQGFEGLTLSPDGRTLSALLQSALIQDGGTSKKTSRHARLLQYDIICSFSPQLVGEFVVPLPLYTNSEGKQRVAGQSSILALSDTTFLILARDSGAGRGQDETESRYRHVDVFDIADATNLLDLDDVDGVGESILADGGGEDEDDDLRSGISPAEYCPWLDYNVPAQLARFGLRNGGEDDAALLSEKWESLVILPVLEGDDSDGERSELEGDGGEDGGDGGGCPVYILSISDNDFITQSGYLDNGSFQYADESGASIDTQALLFRAVT</sequence>
<feature type="region of interest" description="Disordered" evidence="1">
    <location>
        <begin position="233"/>
        <end position="265"/>
    </location>
</feature>
<proteinExistence type="predicted"/>
<comment type="caution">
    <text evidence="3">The sequence shown here is derived from an EMBL/GenBank/DDBJ whole genome shotgun (WGS) entry which is preliminary data.</text>
</comment>
<feature type="region of interest" description="Disordered" evidence="1">
    <location>
        <begin position="457"/>
        <end position="481"/>
    </location>
</feature>
<name>A0ABR1K8Y1_9PEZI</name>
<dbReference type="PROSITE" id="PS00018">
    <property type="entry name" value="EF_HAND_1"/>
    <property type="match status" value="1"/>
</dbReference>
<feature type="compositionally biased region" description="Low complexity" evidence="1">
    <location>
        <begin position="236"/>
        <end position="254"/>
    </location>
</feature>
<gene>
    <name evidence="3" type="ORF">IWZ03DRAFT_82237</name>
</gene>
<dbReference type="InterPro" id="IPR027372">
    <property type="entry name" value="Phytase-like_dom"/>
</dbReference>
<keyword evidence="4" id="KW-1185">Reference proteome</keyword>
<protein>
    <submittedName>
        <fullName evidence="3">Esterase-like activity of phytase-domain-containing protein</fullName>
    </submittedName>
</protein>
<reference evidence="3 4" key="1">
    <citation type="submission" date="2024-04" db="EMBL/GenBank/DDBJ databases">
        <title>Phyllosticta paracitricarpa is synonymous to the EU quarantine fungus P. citricarpa based on phylogenomic analyses.</title>
        <authorList>
            <consortium name="Lawrence Berkeley National Laboratory"/>
            <person name="Van Ingen-Buijs V.A."/>
            <person name="Van Westerhoven A.C."/>
            <person name="Haridas S."/>
            <person name="Skiadas P."/>
            <person name="Martin F."/>
            <person name="Groenewald J.Z."/>
            <person name="Crous P.W."/>
            <person name="Seidl M.F."/>
        </authorList>
    </citation>
    <scope>NUCLEOTIDE SEQUENCE [LARGE SCALE GENOMIC DNA]</scope>
    <source>
        <strain evidence="3 4">CBS 123371</strain>
    </source>
</reference>
<feature type="domain" description="Phytase-like" evidence="2">
    <location>
        <begin position="136"/>
        <end position="382"/>
    </location>
</feature>
<dbReference type="InterPro" id="IPR018247">
    <property type="entry name" value="EF_Hand_1_Ca_BS"/>
</dbReference>
<dbReference type="Pfam" id="PF13449">
    <property type="entry name" value="Phytase-like"/>
    <property type="match status" value="1"/>
</dbReference>
<evidence type="ECO:0000313" key="3">
    <source>
        <dbReference type="EMBL" id="KAK7510126.1"/>
    </source>
</evidence>
<evidence type="ECO:0000256" key="1">
    <source>
        <dbReference type="SAM" id="MobiDB-lite"/>
    </source>
</evidence>
<organism evidence="3 4">
    <name type="scientific">Phyllosticta citriasiana</name>
    <dbReference type="NCBI Taxonomy" id="595635"/>
    <lineage>
        <taxon>Eukaryota</taxon>
        <taxon>Fungi</taxon>
        <taxon>Dikarya</taxon>
        <taxon>Ascomycota</taxon>
        <taxon>Pezizomycotina</taxon>
        <taxon>Dothideomycetes</taxon>
        <taxon>Dothideomycetes incertae sedis</taxon>
        <taxon>Botryosphaeriales</taxon>
        <taxon>Phyllostictaceae</taxon>
        <taxon>Phyllosticta</taxon>
    </lineage>
</organism>
<dbReference type="PANTHER" id="PTHR37957:SF1">
    <property type="entry name" value="PHYTASE-LIKE DOMAIN-CONTAINING PROTEIN"/>
    <property type="match status" value="1"/>
</dbReference>